<organism evidence="1 2">
    <name type="scientific">Sphingobacterium detergens</name>
    <dbReference type="NCBI Taxonomy" id="1145106"/>
    <lineage>
        <taxon>Bacteria</taxon>
        <taxon>Pseudomonadati</taxon>
        <taxon>Bacteroidota</taxon>
        <taxon>Sphingobacteriia</taxon>
        <taxon>Sphingobacteriales</taxon>
        <taxon>Sphingobacteriaceae</taxon>
        <taxon>Sphingobacterium</taxon>
    </lineage>
</organism>
<evidence type="ECO:0000313" key="2">
    <source>
        <dbReference type="Proteomes" id="UP000286246"/>
    </source>
</evidence>
<dbReference type="AlphaFoldDB" id="A0A420B6R6"/>
<dbReference type="OrthoDB" id="703618at2"/>
<dbReference type="RefSeq" id="WP_120259360.1">
    <property type="nucleotide sequence ID" value="NZ_RAPY01000002.1"/>
</dbReference>
<evidence type="ECO:0000313" key="1">
    <source>
        <dbReference type="EMBL" id="RKE52305.1"/>
    </source>
</evidence>
<dbReference type="EMBL" id="RAPY01000002">
    <property type="protein sequence ID" value="RKE52305.1"/>
    <property type="molecule type" value="Genomic_DNA"/>
</dbReference>
<accession>A0A420B6R6</accession>
<proteinExistence type="predicted"/>
<comment type="caution">
    <text evidence="1">The sequence shown here is derived from an EMBL/GenBank/DDBJ whole genome shotgun (WGS) entry which is preliminary data.</text>
</comment>
<keyword evidence="2" id="KW-1185">Reference proteome</keyword>
<dbReference type="InterPro" id="IPR014710">
    <property type="entry name" value="RmlC-like_jellyroll"/>
</dbReference>
<sequence>MPFPRKNNPSYQYMVRFWSKYCDLEDIHLQWLKKHADIRSNLKRGQVLHFDGDPQKIVFIVTKGLVGRVTESEKTGKRKIISVGIPGMALMTTKHLYSSTPSIGSLIVLRSGTEIVSFKYRSILEFRIIERNTDILIGVFTNKKKEQLNAFRRIALEESAFDKCLLFTKEFPLFFQLLSHQEIADILSISKRTVQAVSSYLARHPDQ</sequence>
<reference evidence="1 2" key="1">
    <citation type="submission" date="2018-09" db="EMBL/GenBank/DDBJ databases">
        <title>Genomic Encyclopedia of Type Strains, Phase III (KMG-III): the genomes of soil and plant-associated and newly described type strains.</title>
        <authorList>
            <person name="Whitman W."/>
        </authorList>
    </citation>
    <scope>NUCLEOTIDE SEQUENCE [LARGE SCALE GENOMIC DNA]</scope>
    <source>
        <strain evidence="1 2">CECT 7938</strain>
    </source>
</reference>
<gene>
    <name evidence="1" type="ORF">DFQ12_2539</name>
</gene>
<dbReference type="InterPro" id="IPR018490">
    <property type="entry name" value="cNMP-bd_dom_sf"/>
</dbReference>
<dbReference type="SUPFAM" id="SSF51206">
    <property type="entry name" value="cAMP-binding domain-like"/>
    <property type="match status" value="1"/>
</dbReference>
<dbReference type="Gene3D" id="2.60.120.10">
    <property type="entry name" value="Jelly Rolls"/>
    <property type="match status" value="1"/>
</dbReference>
<name>A0A420B6R6_SPHD1</name>
<protein>
    <submittedName>
        <fullName evidence="1">CRP-like cAMP-binding protein</fullName>
    </submittedName>
</protein>
<dbReference type="Proteomes" id="UP000286246">
    <property type="component" value="Unassembled WGS sequence"/>
</dbReference>